<proteinExistence type="predicted"/>
<dbReference type="Pfam" id="PF06967">
    <property type="entry name" value="Mo-nitro_C"/>
    <property type="match status" value="1"/>
</dbReference>
<accession>A0A139X158</accession>
<evidence type="ECO:0000259" key="1">
    <source>
        <dbReference type="Pfam" id="PF06967"/>
    </source>
</evidence>
<dbReference type="Proteomes" id="UP000076925">
    <property type="component" value="Unassembled WGS sequence"/>
</dbReference>
<gene>
    <name evidence="2" type="ORF">WA1_35215</name>
</gene>
<evidence type="ECO:0000313" key="3">
    <source>
        <dbReference type="Proteomes" id="UP000076925"/>
    </source>
</evidence>
<name>A0A139X158_9CYAN</name>
<comment type="caution">
    <text evidence="2">The sequence shown here is derived from an EMBL/GenBank/DDBJ whole genome shotgun (WGS) entry which is preliminary data.</text>
</comment>
<feature type="domain" description="Mo-dependent nitrogenase C-terminal" evidence="1">
    <location>
        <begin position="7"/>
        <end position="87"/>
    </location>
</feature>
<organism evidence="2 3">
    <name type="scientific">Scytonema hofmannii PCC 7110</name>
    <dbReference type="NCBI Taxonomy" id="128403"/>
    <lineage>
        <taxon>Bacteria</taxon>
        <taxon>Bacillati</taxon>
        <taxon>Cyanobacteriota</taxon>
        <taxon>Cyanophyceae</taxon>
        <taxon>Nostocales</taxon>
        <taxon>Scytonemataceae</taxon>
        <taxon>Scytonema</taxon>
    </lineage>
</organism>
<protein>
    <submittedName>
        <fullName evidence="2">Mo-dependent nitrogenase</fullName>
    </submittedName>
</protein>
<dbReference type="AlphaFoldDB" id="A0A139X158"/>
<sequence>MLGTNQIKFIQNWLDTREIHNPTVARFLCKLIPAQCPFERKLKLFNRVVLYIPPLCNFNPFYYQLINLRFRCLSCLVDEYGEDVTIYL</sequence>
<dbReference type="RefSeq" id="WP_017745962.1">
    <property type="nucleotide sequence ID" value="NZ_KQ976354.1"/>
</dbReference>
<reference evidence="2 3" key="1">
    <citation type="journal article" date="2013" name="Genome Biol. Evol.">
        <title>Genomes of Stigonematalean cyanobacteria (subsection V) and the evolution of oxygenic photosynthesis from prokaryotes to plastids.</title>
        <authorList>
            <person name="Dagan T."/>
            <person name="Roettger M."/>
            <person name="Stucken K."/>
            <person name="Landan G."/>
            <person name="Koch R."/>
            <person name="Major P."/>
            <person name="Gould S.B."/>
            <person name="Goremykin V.V."/>
            <person name="Rippka R."/>
            <person name="Tandeau de Marsac N."/>
            <person name="Gugger M."/>
            <person name="Lockhart P.J."/>
            <person name="Allen J.F."/>
            <person name="Brune I."/>
            <person name="Maus I."/>
            <person name="Puhler A."/>
            <person name="Martin W.F."/>
        </authorList>
    </citation>
    <scope>NUCLEOTIDE SEQUENCE [LARGE SCALE GENOMIC DNA]</scope>
    <source>
        <strain evidence="2 3">PCC 7110</strain>
    </source>
</reference>
<dbReference type="InterPro" id="IPR009717">
    <property type="entry name" value="Mo-dep_Nase_C"/>
</dbReference>
<keyword evidence="3" id="KW-1185">Reference proteome</keyword>
<dbReference type="EMBL" id="ANNX02000040">
    <property type="protein sequence ID" value="KYC38451.1"/>
    <property type="molecule type" value="Genomic_DNA"/>
</dbReference>
<dbReference type="STRING" id="128403.WA1_35215"/>
<evidence type="ECO:0000313" key="2">
    <source>
        <dbReference type="EMBL" id="KYC38451.1"/>
    </source>
</evidence>